<dbReference type="SUPFAM" id="SSF48452">
    <property type="entry name" value="TPR-like"/>
    <property type="match status" value="3"/>
</dbReference>
<dbReference type="PROSITE" id="PS00622">
    <property type="entry name" value="HTH_LUXR_1"/>
    <property type="match status" value="1"/>
</dbReference>
<name>A0ABN3FLT6_9PSEU</name>
<dbReference type="Pfam" id="PF00196">
    <property type="entry name" value="GerE"/>
    <property type="match status" value="1"/>
</dbReference>
<dbReference type="EMBL" id="BAAARA010000001">
    <property type="protein sequence ID" value="GAA2333052.1"/>
    <property type="molecule type" value="Genomic_DNA"/>
</dbReference>
<dbReference type="Gene3D" id="3.40.50.300">
    <property type="entry name" value="P-loop containing nucleotide triphosphate hydrolases"/>
    <property type="match status" value="1"/>
</dbReference>
<dbReference type="SUPFAM" id="SSF46894">
    <property type="entry name" value="C-terminal effector domain of the bipartite response regulators"/>
    <property type="match status" value="1"/>
</dbReference>
<organism evidence="4 5">
    <name type="scientific">Saccharopolyspora halophila</name>
    <dbReference type="NCBI Taxonomy" id="405551"/>
    <lineage>
        <taxon>Bacteria</taxon>
        <taxon>Bacillati</taxon>
        <taxon>Actinomycetota</taxon>
        <taxon>Actinomycetes</taxon>
        <taxon>Pseudonocardiales</taxon>
        <taxon>Pseudonocardiaceae</taxon>
        <taxon>Saccharopolyspora</taxon>
    </lineage>
</organism>
<dbReference type="Gene3D" id="1.10.10.10">
    <property type="entry name" value="Winged helix-like DNA-binding domain superfamily/Winged helix DNA-binding domain"/>
    <property type="match status" value="1"/>
</dbReference>
<dbReference type="InterPro" id="IPR041664">
    <property type="entry name" value="AAA_16"/>
</dbReference>
<sequence>MRGDETRIAERVRPLAGRSHECAVLARGLAKARSGRAQCVVVRGASGTGKTRLLTEIRQYDWAGSFTVLRVTCAEVPPSRYGAVRALFHPLDLAADAGSAVRAGAATRALPVLRPDLPHSPDDESPGDQATLHGLYRAAANLMSTAPLVIVVDDAHRCDEDSLRWLDFLLRRAEDLPLLLLLACRGDELEDPAQTVVSDIVAQRASTVLELTPLVQADVGEVVAEAFDEPPHSRFVATCARVSGGNPLLLDRLLSELSRAGVSPDAEGAAAVEDVGRDVVADSVLSRLSGQPDRVRGVAAAAAVLGPGAGAESLAALAGVTRWQVAEALGVLREHNILAASGADFVHDVVRTAVLEATRVSESERLRAARILNDAGRPAVEVANHLLALSELNQTWMAGVLHDAAVLEERRGDPEAAVRYLRRVLDVETSEPQRIRIRADLGRVLAQIDPYAALPILRELLNQVTDPDVHVSLVLNFATTAATAQRHPEAVRVLGEVLAMLSAGRDASPADHELCLAVESMLLIIGAGEKSTFGIVRARVRERAIPEGSTSAERRTLAAIAYVEALRGAPSGRVVEHARTALGFQANDADVWTERAALFALHLADEADDLLPAAQRSVEKVKNMGARWDYSYSLSCYARVLLHFGDVREAAAEARTAAELCEGTSGADSTAAQFTAWASALIEQGRIEQAERLLDRIDRAWFEESILEWHYFLHAKARARYLRGDETAAVQLLLRCGDSMNDAGVGNPIFAPWRVDAARLLAGLGRRSEAVDLIEAGDEAVQRWGTARAIGRQLMARGAVADDPSQAVASLTDAVEVLSGSPAWLEEARAHHCLGAALLRTEDVRSARKHLRRAIDLATLCGSRPIAENARALAVTAGGRVGQPLRSPVDLLTGSERRVATMAASGTSNREIAEALFVTLRTVETHLTSAYRKLRVSRRADLAIAIGGARTD</sequence>
<keyword evidence="5" id="KW-1185">Reference proteome</keyword>
<evidence type="ECO:0000313" key="4">
    <source>
        <dbReference type="EMBL" id="GAA2333052.1"/>
    </source>
</evidence>
<protein>
    <submittedName>
        <fullName evidence="4">LuxR C-terminal-related transcriptional regulator</fullName>
    </submittedName>
</protein>
<dbReference type="CDD" id="cd06170">
    <property type="entry name" value="LuxR_C_like"/>
    <property type="match status" value="1"/>
</dbReference>
<comment type="caution">
    <text evidence="4">The sequence shown here is derived from an EMBL/GenBank/DDBJ whole genome shotgun (WGS) entry which is preliminary data.</text>
</comment>
<keyword evidence="1" id="KW-0547">Nucleotide-binding</keyword>
<gene>
    <name evidence="4" type="ORF">GCM10009854_05600</name>
</gene>
<dbReference type="SUPFAM" id="SSF52540">
    <property type="entry name" value="P-loop containing nucleoside triphosphate hydrolases"/>
    <property type="match status" value="1"/>
</dbReference>
<dbReference type="InterPro" id="IPR000792">
    <property type="entry name" value="Tscrpt_reg_LuxR_C"/>
</dbReference>
<feature type="domain" description="HTH luxR-type" evidence="3">
    <location>
        <begin position="885"/>
        <end position="950"/>
    </location>
</feature>
<reference evidence="4 5" key="1">
    <citation type="journal article" date="2019" name="Int. J. Syst. Evol. Microbiol.">
        <title>The Global Catalogue of Microorganisms (GCM) 10K type strain sequencing project: providing services to taxonomists for standard genome sequencing and annotation.</title>
        <authorList>
            <consortium name="The Broad Institute Genomics Platform"/>
            <consortium name="The Broad Institute Genome Sequencing Center for Infectious Disease"/>
            <person name="Wu L."/>
            <person name="Ma J."/>
        </authorList>
    </citation>
    <scope>NUCLEOTIDE SEQUENCE [LARGE SCALE GENOMIC DNA]</scope>
    <source>
        <strain evidence="4 5">JCM 16221</strain>
    </source>
</reference>
<keyword evidence="2" id="KW-0067">ATP-binding</keyword>
<dbReference type="Pfam" id="PF13191">
    <property type="entry name" value="AAA_16"/>
    <property type="match status" value="1"/>
</dbReference>
<evidence type="ECO:0000256" key="2">
    <source>
        <dbReference type="ARBA" id="ARBA00022840"/>
    </source>
</evidence>
<evidence type="ECO:0000313" key="5">
    <source>
        <dbReference type="Proteomes" id="UP001501218"/>
    </source>
</evidence>
<dbReference type="Proteomes" id="UP001501218">
    <property type="component" value="Unassembled WGS sequence"/>
</dbReference>
<dbReference type="PRINTS" id="PR00038">
    <property type="entry name" value="HTHLUXR"/>
</dbReference>
<dbReference type="PROSITE" id="PS50043">
    <property type="entry name" value="HTH_LUXR_2"/>
    <property type="match status" value="1"/>
</dbReference>
<dbReference type="InterPro" id="IPR027417">
    <property type="entry name" value="P-loop_NTPase"/>
</dbReference>
<dbReference type="InterPro" id="IPR016032">
    <property type="entry name" value="Sig_transdc_resp-reg_C-effctor"/>
</dbReference>
<proteinExistence type="predicted"/>
<dbReference type="SMART" id="SM00421">
    <property type="entry name" value="HTH_LUXR"/>
    <property type="match status" value="1"/>
</dbReference>
<dbReference type="PANTHER" id="PTHR16305:SF35">
    <property type="entry name" value="TRANSCRIPTIONAL ACTIVATOR DOMAIN"/>
    <property type="match status" value="1"/>
</dbReference>
<dbReference type="InterPro" id="IPR011990">
    <property type="entry name" value="TPR-like_helical_dom_sf"/>
</dbReference>
<dbReference type="PANTHER" id="PTHR16305">
    <property type="entry name" value="TESTICULAR SOLUBLE ADENYLYL CYCLASE"/>
    <property type="match status" value="1"/>
</dbReference>
<dbReference type="Gene3D" id="1.25.40.10">
    <property type="entry name" value="Tetratricopeptide repeat domain"/>
    <property type="match status" value="2"/>
</dbReference>
<evidence type="ECO:0000259" key="3">
    <source>
        <dbReference type="PROSITE" id="PS50043"/>
    </source>
</evidence>
<evidence type="ECO:0000256" key="1">
    <source>
        <dbReference type="ARBA" id="ARBA00022741"/>
    </source>
</evidence>
<accession>A0ABN3FLT6</accession>
<dbReference type="InterPro" id="IPR036388">
    <property type="entry name" value="WH-like_DNA-bd_sf"/>
</dbReference>